<dbReference type="EMBL" id="FMUN01000002">
    <property type="protein sequence ID" value="SCX93157.1"/>
    <property type="molecule type" value="Genomic_DNA"/>
</dbReference>
<gene>
    <name evidence="2" type="ORF">SAMN05661077_0752</name>
</gene>
<evidence type="ECO:0000313" key="3">
    <source>
        <dbReference type="Proteomes" id="UP000183104"/>
    </source>
</evidence>
<evidence type="ECO:0000256" key="1">
    <source>
        <dbReference type="SAM" id="SignalP"/>
    </source>
</evidence>
<proteinExistence type="predicted"/>
<feature type="chain" id="PRO_5010274110" description="Lipid A 3-O-deacylase (PagL)" evidence="1">
    <location>
        <begin position="35"/>
        <end position="206"/>
    </location>
</feature>
<dbReference type="OrthoDB" id="323914at2"/>
<protein>
    <recommendedName>
        <fullName evidence="4">Lipid A 3-O-deacylase (PagL)</fullName>
    </recommendedName>
</protein>
<dbReference type="RefSeq" id="WP_143004061.1">
    <property type="nucleotide sequence ID" value="NZ_FMUN01000002.1"/>
</dbReference>
<name>A0A1G5BSV4_9GAMM</name>
<dbReference type="Proteomes" id="UP000183104">
    <property type="component" value="Unassembled WGS sequence"/>
</dbReference>
<dbReference type="AlphaFoldDB" id="A0A1G5BSV4"/>
<feature type="signal peptide" evidence="1">
    <location>
        <begin position="1"/>
        <end position="34"/>
    </location>
</feature>
<sequence length="206" mass="22330">MKRGKGGKRSGRLRRALAAGALAAVLAGGGPVPAAAVTPDAVTVYGGRFSVNPWEDFFLSPGNIEYLDGWLLAVAPSWSLVDRDPRWALETEVQLVKHFGEQDHEEINAALTFRWRGAHGGPGWRAGAAFGIGPSWASRTPRLEEEINGDGSERVLVHWFIEGTLRPAGFGPWTLVARLHHRSGAYGWVADEGGSNVPSLGLRRRF</sequence>
<evidence type="ECO:0008006" key="4">
    <source>
        <dbReference type="Google" id="ProtNLM"/>
    </source>
</evidence>
<organism evidence="2 3">
    <name type="scientific">Thiohalorhabdus denitrificans</name>
    <dbReference type="NCBI Taxonomy" id="381306"/>
    <lineage>
        <taxon>Bacteria</taxon>
        <taxon>Pseudomonadati</taxon>
        <taxon>Pseudomonadota</taxon>
        <taxon>Gammaproteobacteria</taxon>
        <taxon>Thiohalorhabdales</taxon>
        <taxon>Thiohalorhabdaceae</taxon>
        <taxon>Thiohalorhabdus</taxon>
    </lineage>
</organism>
<evidence type="ECO:0000313" key="2">
    <source>
        <dbReference type="EMBL" id="SCX93157.1"/>
    </source>
</evidence>
<accession>A0A1G5BSV4</accession>
<keyword evidence="3" id="KW-1185">Reference proteome</keyword>
<keyword evidence="1" id="KW-0732">Signal</keyword>
<reference evidence="3" key="1">
    <citation type="submission" date="2016-10" db="EMBL/GenBank/DDBJ databases">
        <authorList>
            <person name="Varghese N."/>
        </authorList>
    </citation>
    <scope>NUCLEOTIDE SEQUENCE [LARGE SCALE GENOMIC DNA]</scope>
    <source>
        <strain evidence="3">HL 19</strain>
    </source>
</reference>
<dbReference type="STRING" id="381306.AN478_11405"/>